<dbReference type="PANTHER" id="PTHR11136:SF0">
    <property type="entry name" value="DIHYDROFOLATE SYNTHETASE-RELATED"/>
    <property type="match status" value="1"/>
</dbReference>
<dbReference type="GO" id="GO:0046656">
    <property type="term" value="P:folic acid biosynthetic process"/>
    <property type="evidence" value="ECO:0007669"/>
    <property type="project" value="UniProtKB-KW"/>
</dbReference>
<dbReference type="Gene3D" id="3.90.190.20">
    <property type="entry name" value="Mur ligase, C-terminal domain"/>
    <property type="match status" value="1"/>
</dbReference>
<evidence type="ECO:0000256" key="16">
    <source>
        <dbReference type="ARBA" id="ARBA00030592"/>
    </source>
</evidence>
<evidence type="ECO:0000256" key="17">
    <source>
        <dbReference type="ARBA" id="ARBA00032510"/>
    </source>
</evidence>
<evidence type="ECO:0000256" key="5">
    <source>
        <dbReference type="ARBA" id="ARBA00008276"/>
    </source>
</evidence>
<dbReference type="PROSITE" id="PS01012">
    <property type="entry name" value="FOLYLPOLYGLU_SYNT_2"/>
    <property type="match status" value="1"/>
</dbReference>
<evidence type="ECO:0000259" key="24">
    <source>
        <dbReference type="Pfam" id="PF08245"/>
    </source>
</evidence>
<dbReference type="InterPro" id="IPR013221">
    <property type="entry name" value="Mur_ligase_cen"/>
</dbReference>
<dbReference type="AlphaFoldDB" id="A0A918XP35"/>
<evidence type="ECO:0000256" key="4">
    <source>
        <dbReference type="ARBA" id="ARBA00005150"/>
    </source>
</evidence>
<dbReference type="PIRSF" id="PIRSF001563">
    <property type="entry name" value="Folylpolyglu_synth"/>
    <property type="match status" value="1"/>
</dbReference>
<dbReference type="PANTHER" id="PTHR11136">
    <property type="entry name" value="FOLYLPOLYGLUTAMATE SYNTHASE-RELATED"/>
    <property type="match status" value="1"/>
</dbReference>
<dbReference type="InterPro" id="IPR036565">
    <property type="entry name" value="Mur-like_cat_sf"/>
</dbReference>
<dbReference type="Pfam" id="PF08245">
    <property type="entry name" value="Mur_ligase_M"/>
    <property type="match status" value="1"/>
</dbReference>
<dbReference type="SUPFAM" id="SSF53244">
    <property type="entry name" value="MurD-like peptide ligases, peptide-binding domain"/>
    <property type="match status" value="1"/>
</dbReference>
<evidence type="ECO:0000256" key="1">
    <source>
        <dbReference type="ARBA" id="ARBA00001946"/>
    </source>
</evidence>
<evidence type="ECO:0000256" key="3">
    <source>
        <dbReference type="ARBA" id="ARBA00004799"/>
    </source>
</evidence>
<dbReference type="Proteomes" id="UP000630353">
    <property type="component" value="Unassembled WGS sequence"/>
</dbReference>
<dbReference type="Pfam" id="PF02875">
    <property type="entry name" value="Mur_ligase_C"/>
    <property type="match status" value="1"/>
</dbReference>
<dbReference type="InterPro" id="IPR004101">
    <property type="entry name" value="Mur_ligase_C"/>
</dbReference>
<evidence type="ECO:0000256" key="19">
    <source>
        <dbReference type="ARBA" id="ARBA00047808"/>
    </source>
</evidence>
<evidence type="ECO:0000259" key="23">
    <source>
        <dbReference type="Pfam" id="PF02875"/>
    </source>
</evidence>
<evidence type="ECO:0000256" key="15">
    <source>
        <dbReference type="ARBA" id="ARBA00030048"/>
    </source>
</evidence>
<name>A0A918XP35_9PROT</name>
<dbReference type="GO" id="GO:0005737">
    <property type="term" value="C:cytoplasm"/>
    <property type="evidence" value="ECO:0007669"/>
    <property type="project" value="TreeGrafter"/>
</dbReference>
<organism evidence="25 26">
    <name type="scientific">Thalassobaculum fulvum</name>
    <dbReference type="NCBI Taxonomy" id="1633335"/>
    <lineage>
        <taxon>Bacteria</taxon>
        <taxon>Pseudomonadati</taxon>
        <taxon>Pseudomonadota</taxon>
        <taxon>Alphaproteobacteria</taxon>
        <taxon>Rhodospirillales</taxon>
        <taxon>Thalassobaculaceae</taxon>
        <taxon>Thalassobaculum</taxon>
    </lineage>
</organism>
<evidence type="ECO:0000256" key="9">
    <source>
        <dbReference type="ARBA" id="ARBA00022598"/>
    </source>
</evidence>
<keyword evidence="10" id="KW-0479">Metal-binding</keyword>
<keyword evidence="11 22" id="KW-0547">Nucleotide-binding</keyword>
<comment type="catalytic activity">
    <reaction evidence="18">
        <text>(6S)-5,6,7,8-tetrahydrofolyl-(gamma-L-Glu)(n) + L-glutamate + ATP = (6S)-5,6,7,8-tetrahydrofolyl-(gamma-L-Glu)(n+1) + ADP + phosphate + H(+)</text>
        <dbReference type="Rhea" id="RHEA:10580"/>
        <dbReference type="Rhea" id="RHEA-COMP:14738"/>
        <dbReference type="Rhea" id="RHEA-COMP:14740"/>
        <dbReference type="ChEBI" id="CHEBI:15378"/>
        <dbReference type="ChEBI" id="CHEBI:29985"/>
        <dbReference type="ChEBI" id="CHEBI:30616"/>
        <dbReference type="ChEBI" id="CHEBI:43474"/>
        <dbReference type="ChEBI" id="CHEBI:141005"/>
        <dbReference type="ChEBI" id="CHEBI:456216"/>
        <dbReference type="EC" id="6.3.2.17"/>
    </reaction>
</comment>
<evidence type="ECO:0000256" key="6">
    <source>
        <dbReference type="ARBA" id="ARBA00013023"/>
    </source>
</evidence>
<proteinExistence type="inferred from homology"/>
<feature type="domain" description="Mur ligase C-terminal" evidence="23">
    <location>
        <begin position="283"/>
        <end position="395"/>
    </location>
</feature>
<dbReference type="GO" id="GO:0004326">
    <property type="term" value="F:tetrahydrofolylpolyglutamate synthase activity"/>
    <property type="evidence" value="ECO:0007669"/>
    <property type="project" value="UniProtKB-EC"/>
</dbReference>
<dbReference type="GO" id="GO:0005524">
    <property type="term" value="F:ATP binding"/>
    <property type="evidence" value="ECO:0007669"/>
    <property type="project" value="UniProtKB-KW"/>
</dbReference>
<gene>
    <name evidence="25" type="primary">folC</name>
    <name evidence="25" type="ORF">GCM10017083_03990</name>
</gene>
<evidence type="ECO:0000256" key="22">
    <source>
        <dbReference type="PIRNR" id="PIRNR001563"/>
    </source>
</evidence>
<evidence type="ECO:0000256" key="2">
    <source>
        <dbReference type="ARBA" id="ARBA00002714"/>
    </source>
</evidence>
<comment type="function">
    <text evidence="2">Functions in two distinct reactions of the de novo folate biosynthetic pathway. Catalyzes the addition of a glutamate residue to dihydropteroate (7,8-dihydropteroate or H2Pte) to form dihydrofolate (7,8-dihydrofolate monoglutamate or H2Pte-Glu). Also catalyzes successive additions of L-glutamate to tetrahydrofolate or 10-formyltetrahydrofolate or 5,10-methylenetetrahydrofolate, leading to folylpolyglutamate derivatives.</text>
</comment>
<feature type="domain" description="Mur ligase central" evidence="24">
    <location>
        <begin position="21"/>
        <end position="238"/>
    </location>
</feature>
<keyword evidence="26" id="KW-1185">Reference proteome</keyword>
<evidence type="ECO:0000256" key="7">
    <source>
        <dbReference type="ARBA" id="ARBA00013025"/>
    </source>
</evidence>
<keyword evidence="14" id="KW-0289">Folate biosynthesis</keyword>
<keyword evidence="12 22" id="KW-0067">ATP-binding</keyword>
<dbReference type="NCBIfam" id="TIGR01499">
    <property type="entry name" value="folC"/>
    <property type="match status" value="1"/>
</dbReference>
<reference evidence="25" key="2">
    <citation type="submission" date="2020-09" db="EMBL/GenBank/DDBJ databases">
        <authorList>
            <person name="Sun Q."/>
            <person name="Kim S."/>
        </authorList>
    </citation>
    <scope>NUCLEOTIDE SEQUENCE</scope>
    <source>
        <strain evidence="25">KCTC 42651</strain>
    </source>
</reference>
<dbReference type="EC" id="6.3.2.17" evidence="7"/>
<sequence>MQGLLDALGNPERALPPVIHVAGTNGKGSTCAYTRAILEAAGHRVHAYTSPHLVRFNERIVLAGREIDDPSFAEILEECEAVNADAPITLFEITTAAALLAFARTPADALVLEVGLGGRFDATNVVGRPAAAAIAPVSIDHQQYLGDTLELIAFEKAGILKPGVPGVIGIQDPRALAVIEARAAEVGAPLTRWGREFSARLEGERLVFEMDGVRETLPRPALPGAHQIGNAALALAVCRTVAAELANAPVDRARGLLSATWPARLQRLTRGPLLARVRPDWSLWLDGGHNEDAGRAIGEHVAGWRRADPEAPVHLILGMLNTKDPRGYLRHFAGLVDSVATVTIPGEQASLSAEDAAAAARDAGVPATTAASVAEAVARAGADPRPGGRVLIAGSLYLAGKVLADHG</sequence>
<comment type="catalytic activity">
    <reaction evidence="19">
        <text>10-formyltetrahydrofolyl-(gamma-L-Glu)(n) + L-glutamate + ATP = 10-formyltetrahydrofolyl-(gamma-L-Glu)(n+1) + ADP + phosphate + H(+)</text>
        <dbReference type="Rhea" id="RHEA:51904"/>
        <dbReference type="Rhea" id="RHEA-COMP:13088"/>
        <dbReference type="Rhea" id="RHEA-COMP:14300"/>
        <dbReference type="ChEBI" id="CHEBI:15378"/>
        <dbReference type="ChEBI" id="CHEBI:29985"/>
        <dbReference type="ChEBI" id="CHEBI:30616"/>
        <dbReference type="ChEBI" id="CHEBI:43474"/>
        <dbReference type="ChEBI" id="CHEBI:134413"/>
        <dbReference type="ChEBI" id="CHEBI:456216"/>
        <dbReference type="EC" id="6.3.2.17"/>
    </reaction>
</comment>
<comment type="similarity">
    <text evidence="5 22">Belongs to the folylpolyglutamate synthase family.</text>
</comment>
<keyword evidence="9 22" id="KW-0436">Ligase</keyword>
<evidence type="ECO:0000256" key="20">
    <source>
        <dbReference type="ARBA" id="ARBA00049035"/>
    </source>
</evidence>
<comment type="catalytic activity">
    <reaction evidence="20">
        <text>(6R)-5,10-methylenetetrahydrofolyl-(gamma-L-Glu)(n) + L-glutamate + ATP = (6R)-5,10-methylenetetrahydrofolyl-(gamma-L-Glu)(n+1) + ADP + phosphate + H(+)</text>
        <dbReference type="Rhea" id="RHEA:51912"/>
        <dbReference type="Rhea" id="RHEA-COMP:13257"/>
        <dbReference type="Rhea" id="RHEA-COMP:13258"/>
        <dbReference type="ChEBI" id="CHEBI:15378"/>
        <dbReference type="ChEBI" id="CHEBI:29985"/>
        <dbReference type="ChEBI" id="CHEBI:30616"/>
        <dbReference type="ChEBI" id="CHEBI:43474"/>
        <dbReference type="ChEBI" id="CHEBI:136572"/>
        <dbReference type="ChEBI" id="CHEBI:456216"/>
        <dbReference type="EC" id="6.3.2.17"/>
    </reaction>
</comment>
<evidence type="ECO:0000256" key="14">
    <source>
        <dbReference type="ARBA" id="ARBA00022909"/>
    </source>
</evidence>
<protein>
    <recommendedName>
        <fullName evidence="8">Dihydrofolate synthase/folylpolyglutamate synthase</fullName>
        <ecNumber evidence="6">6.3.2.12</ecNumber>
        <ecNumber evidence="7">6.3.2.17</ecNumber>
    </recommendedName>
    <alternativeName>
        <fullName evidence="17">Folylpoly-gamma-glutamate synthetase-dihydrofolate synthetase</fullName>
    </alternativeName>
    <alternativeName>
        <fullName evidence="15">Folylpolyglutamate synthetase</fullName>
    </alternativeName>
    <alternativeName>
        <fullName evidence="16">Tetrahydrofolylpolyglutamate synthase</fullName>
    </alternativeName>
</protein>
<evidence type="ECO:0000256" key="10">
    <source>
        <dbReference type="ARBA" id="ARBA00022723"/>
    </source>
</evidence>
<comment type="catalytic activity">
    <reaction evidence="21">
        <text>7,8-dihydropteroate + L-glutamate + ATP = 7,8-dihydrofolate + ADP + phosphate + H(+)</text>
        <dbReference type="Rhea" id="RHEA:23584"/>
        <dbReference type="ChEBI" id="CHEBI:15378"/>
        <dbReference type="ChEBI" id="CHEBI:17839"/>
        <dbReference type="ChEBI" id="CHEBI:29985"/>
        <dbReference type="ChEBI" id="CHEBI:30616"/>
        <dbReference type="ChEBI" id="CHEBI:43474"/>
        <dbReference type="ChEBI" id="CHEBI:57451"/>
        <dbReference type="ChEBI" id="CHEBI:456216"/>
        <dbReference type="EC" id="6.3.2.12"/>
    </reaction>
</comment>
<dbReference type="GO" id="GO:0046872">
    <property type="term" value="F:metal ion binding"/>
    <property type="evidence" value="ECO:0007669"/>
    <property type="project" value="UniProtKB-KW"/>
</dbReference>
<dbReference type="SUPFAM" id="SSF53623">
    <property type="entry name" value="MurD-like peptide ligases, catalytic domain"/>
    <property type="match status" value="1"/>
</dbReference>
<dbReference type="InterPro" id="IPR001645">
    <property type="entry name" value="Folylpolyglutamate_synth"/>
</dbReference>
<dbReference type="EC" id="6.3.2.12" evidence="6"/>
<evidence type="ECO:0000256" key="13">
    <source>
        <dbReference type="ARBA" id="ARBA00022842"/>
    </source>
</evidence>
<evidence type="ECO:0000256" key="18">
    <source>
        <dbReference type="ARBA" id="ARBA00047493"/>
    </source>
</evidence>
<keyword evidence="13" id="KW-0460">Magnesium</keyword>
<dbReference type="Gene3D" id="3.40.1190.10">
    <property type="entry name" value="Mur-like, catalytic domain"/>
    <property type="match status" value="1"/>
</dbReference>
<evidence type="ECO:0000313" key="25">
    <source>
        <dbReference type="EMBL" id="GHD40578.1"/>
    </source>
</evidence>
<dbReference type="RefSeq" id="WP_229836235.1">
    <property type="nucleotide sequence ID" value="NZ_BMZS01000001.1"/>
</dbReference>
<evidence type="ECO:0000256" key="11">
    <source>
        <dbReference type="ARBA" id="ARBA00022741"/>
    </source>
</evidence>
<comment type="pathway">
    <text evidence="3">Cofactor biosynthesis; tetrahydrofolate biosynthesis; 7,8-dihydrofolate from 2-amino-4-hydroxy-6-hydroxymethyl-7,8-dihydropteridine diphosphate and 4-aminobenzoate: step 2/2.</text>
</comment>
<comment type="cofactor">
    <cofactor evidence="1">
        <name>Mg(2+)</name>
        <dbReference type="ChEBI" id="CHEBI:18420"/>
    </cofactor>
</comment>
<dbReference type="FunFam" id="3.40.1190.10:FF:000011">
    <property type="entry name" value="Folylpolyglutamate synthase/dihydrofolate synthase"/>
    <property type="match status" value="1"/>
</dbReference>
<evidence type="ECO:0000313" key="26">
    <source>
        <dbReference type="Proteomes" id="UP000630353"/>
    </source>
</evidence>
<evidence type="ECO:0000256" key="21">
    <source>
        <dbReference type="ARBA" id="ARBA00049161"/>
    </source>
</evidence>
<comment type="caution">
    <text evidence="25">The sequence shown here is derived from an EMBL/GenBank/DDBJ whole genome shotgun (WGS) entry which is preliminary data.</text>
</comment>
<dbReference type="InterPro" id="IPR036615">
    <property type="entry name" value="Mur_ligase_C_dom_sf"/>
</dbReference>
<evidence type="ECO:0000256" key="8">
    <source>
        <dbReference type="ARBA" id="ARBA00019357"/>
    </source>
</evidence>
<reference evidence="25" key="1">
    <citation type="journal article" date="2014" name="Int. J. Syst. Evol. Microbiol.">
        <title>Complete genome sequence of Corynebacterium casei LMG S-19264T (=DSM 44701T), isolated from a smear-ripened cheese.</title>
        <authorList>
            <consortium name="US DOE Joint Genome Institute (JGI-PGF)"/>
            <person name="Walter F."/>
            <person name="Albersmeier A."/>
            <person name="Kalinowski J."/>
            <person name="Ruckert C."/>
        </authorList>
    </citation>
    <scope>NUCLEOTIDE SEQUENCE</scope>
    <source>
        <strain evidence="25">KCTC 42651</strain>
    </source>
</reference>
<dbReference type="EMBL" id="BMZS01000001">
    <property type="protein sequence ID" value="GHD40578.1"/>
    <property type="molecule type" value="Genomic_DNA"/>
</dbReference>
<evidence type="ECO:0000256" key="12">
    <source>
        <dbReference type="ARBA" id="ARBA00022840"/>
    </source>
</evidence>
<comment type="pathway">
    <text evidence="4">Cofactor biosynthesis; tetrahydrofolylpolyglutamate biosynthesis.</text>
</comment>
<dbReference type="GO" id="GO:0008841">
    <property type="term" value="F:dihydrofolate synthase activity"/>
    <property type="evidence" value="ECO:0007669"/>
    <property type="project" value="UniProtKB-EC"/>
</dbReference>
<accession>A0A918XP35</accession>
<dbReference type="InterPro" id="IPR018109">
    <property type="entry name" value="Folylpolyglutamate_synth_CS"/>
</dbReference>